<dbReference type="RefSeq" id="WP_371719479.1">
    <property type="nucleotide sequence ID" value="NZ_JBGOOF010000024.1"/>
</dbReference>
<dbReference type="Proteomes" id="UP001569151">
    <property type="component" value="Unassembled WGS sequence"/>
</dbReference>
<feature type="transmembrane region" description="Helical" evidence="1">
    <location>
        <begin position="12"/>
        <end position="31"/>
    </location>
</feature>
<dbReference type="Gene3D" id="3.30.700.10">
    <property type="entry name" value="Glycoprotein, Type 4 Pilin"/>
    <property type="match status" value="1"/>
</dbReference>
<organism evidence="2 3">
    <name type="scientific">Vibrio bivalvicida</name>
    <dbReference type="NCBI Taxonomy" id="1276888"/>
    <lineage>
        <taxon>Bacteria</taxon>
        <taxon>Pseudomonadati</taxon>
        <taxon>Pseudomonadota</taxon>
        <taxon>Gammaproteobacteria</taxon>
        <taxon>Vibrionales</taxon>
        <taxon>Vibrionaceae</taxon>
        <taxon>Vibrio</taxon>
        <taxon>Vibrio oreintalis group</taxon>
    </lineage>
</organism>
<dbReference type="Pfam" id="PF07963">
    <property type="entry name" value="N_methyl"/>
    <property type="match status" value="1"/>
</dbReference>
<protein>
    <submittedName>
        <fullName evidence="2">Prepilin-type N-terminal cleavage/methylation domain-containing protein</fullName>
    </submittedName>
</protein>
<name>A0ABV4MKV0_9VIBR</name>
<comment type="caution">
    <text evidence="2">The sequence shown here is derived from an EMBL/GenBank/DDBJ whole genome shotgun (WGS) entry which is preliminary data.</text>
</comment>
<accession>A0ABV4MKV0</accession>
<dbReference type="PROSITE" id="PS00409">
    <property type="entry name" value="PROKAR_NTER_METHYL"/>
    <property type="match status" value="1"/>
</dbReference>
<keyword evidence="1" id="KW-1133">Transmembrane helix</keyword>
<evidence type="ECO:0000256" key="1">
    <source>
        <dbReference type="SAM" id="Phobius"/>
    </source>
</evidence>
<dbReference type="InterPro" id="IPR012902">
    <property type="entry name" value="N_methyl_site"/>
</dbReference>
<keyword evidence="3" id="KW-1185">Reference proteome</keyword>
<evidence type="ECO:0000313" key="3">
    <source>
        <dbReference type="Proteomes" id="UP001569151"/>
    </source>
</evidence>
<keyword evidence="1" id="KW-0812">Transmembrane</keyword>
<keyword evidence="1" id="KW-0472">Membrane</keyword>
<reference evidence="2 3" key="1">
    <citation type="submission" date="2024-06" db="EMBL/GenBank/DDBJ databases">
        <authorList>
            <person name="Steensen K."/>
            <person name="Seneca J."/>
            <person name="Bartlau N."/>
            <person name="Yu A.X."/>
            <person name="Polz M.F."/>
        </authorList>
    </citation>
    <scope>NUCLEOTIDE SEQUENCE [LARGE SCALE GENOMIC DNA]</scope>
    <source>
        <strain evidence="2 3">1F146</strain>
    </source>
</reference>
<evidence type="ECO:0000313" key="2">
    <source>
        <dbReference type="EMBL" id="MEZ8210184.1"/>
    </source>
</evidence>
<gene>
    <name evidence="2" type="ORF">ACED39_15500</name>
</gene>
<dbReference type="EMBL" id="JBGOOS010000023">
    <property type="protein sequence ID" value="MEZ8210184.1"/>
    <property type="molecule type" value="Genomic_DNA"/>
</dbReference>
<proteinExistence type="predicted"/>
<sequence>MTHSRGFTLVESVIVIVVMGIAMLTITSFLVPQISRSADPHYQTRAAALGQSVMTQILARKFDQNSGNQGGIPRCSSTDAGSTPCTAIGSFDIDTGETNNNPDAYNDVDDFHGCWEPLGANSCRDLNLLVGGTTYLNFRVDVAVTYAVTNQLKRIRLTVTASNQTPIVLNAYRGNY</sequence>
<dbReference type="NCBIfam" id="TIGR02532">
    <property type="entry name" value="IV_pilin_GFxxxE"/>
    <property type="match status" value="1"/>
</dbReference>